<feature type="transmembrane region" description="Helical" evidence="7">
    <location>
        <begin position="449"/>
        <end position="468"/>
    </location>
</feature>
<evidence type="ECO:0000256" key="6">
    <source>
        <dbReference type="ARBA" id="ARBA00023136"/>
    </source>
</evidence>
<feature type="transmembrane region" description="Helical" evidence="7">
    <location>
        <begin position="85"/>
        <end position="102"/>
    </location>
</feature>
<evidence type="ECO:0000313" key="9">
    <source>
        <dbReference type="EMBL" id="GGG72633.1"/>
    </source>
</evidence>
<feature type="transmembrane region" description="Helical" evidence="7">
    <location>
        <begin position="142"/>
        <end position="165"/>
    </location>
</feature>
<keyword evidence="3" id="KW-1003">Cell membrane</keyword>
<evidence type="ECO:0000256" key="2">
    <source>
        <dbReference type="ARBA" id="ARBA00022448"/>
    </source>
</evidence>
<dbReference type="NCBIfam" id="TIGR00711">
    <property type="entry name" value="efflux_EmrB"/>
    <property type="match status" value="1"/>
</dbReference>
<evidence type="ECO:0000256" key="4">
    <source>
        <dbReference type="ARBA" id="ARBA00022692"/>
    </source>
</evidence>
<dbReference type="PROSITE" id="PS50850">
    <property type="entry name" value="MFS"/>
    <property type="match status" value="1"/>
</dbReference>
<gene>
    <name evidence="9" type="primary">lmrB</name>
    <name evidence="9" type="ORF">GCM10010918_30630</name>
</gene>
<evidence type="ECO:0000259" key="8">
    <source>
        <dbReference type="PROSITE" id="PS50850"/>
    </source>
</evidence>
<evidence type="ECO:0000256" key="7">
    <source>
        <dbReference type="SAM" id="Phobius"/>
    </source>
</evidence>
<dbReference type="GO" id="GO:0022857">
    <property type="term" value="F:transmembrane transporter activity"/>
    <property type="evidence" value="ECO:0007669"/>
    <property type="project" value="InterPro"/>
</dbReference>
<keyword evidence="6 7" id="KW-0472">Membrane</keyword>
<feature type="transmembrane region" description="Helical" evidence="7">
    <location>
        <begin position="236"/>
        <end position="255"/>
    </location>
</feature>
<keyword evidence="4 7" id="KW-0812">Transmembrane</keyword>
<feature type="transmembrane region" description="Helical" evidence="7">
    <location>
        <begin position="338"/>
        <end position="356"/>
    </location>
</feature>
<comment type="subcellular location">
    <subcellularLocation>
        <location evidence="1">Cell membrane</location>
        <topology evidence="1">Multi-pass membrane protein</topology>
    </subcellularLocation>
</comment>
<name>A0A917M2A4_9BACL</name>
<dbReference type="GO" id="GO:0005886">
    <property type="term" value="C:plasma membrane"/>
    <property type="evidence" value="ECO:0007669"/>
    <property type="project" value="UniProtKB-SubCell"/>
</dbReference>
<feature type="transmembrane region" description="Helical" evidence="7">
    <location>
        <begin position="362"/>
        <end position="381"/>
    </location>
</feature>
<evidence type="ECO:0000313" key="10">
    <source>
        <dbReference type="Proteomes" id="UP000600247"/>
    </source>
</evidence>
<feature type="transmembrane region" description="Helical" evidence="7">
    <location>
        <begin position="61"/>
        <end position="80"/>
    </location>
</feature>
<dbReference type="SUPFAM" id="SSF103473">
    <property type="entry name" value="MFS general substrate transporter"/>
    <property type="match status" value="1"/>
</dbReference>
<feature type="transmembrane region" description="Helical" evidence="7">
    <location>
        <begin position="171"/>
        <end position="190"/>
    </location>
</feature>
<evidence type="ECO:0000256" key="1">
    <source>
        <dbReference type="ARBA" id="ARBA00004651"/>
    </source>
</evidence>
<keyword evidence="10" id="KW-1185">Reference proteome</keyword>
<dbReference type="CDD" id="cd17503">
    <property type="entry name" value="MFS_LmrB_MDR_like"/>
    <property type="match status" value="1"/>
</dbReference>
<feature type="domain" description="Major facilitator superfamily (MFS) profile" evidence="8">
    <location>
        <begin position="19"/>
        <end position="473"/>
    </location>
</feature>
<dbReference type="PRINTS" id="PR01036">
    <property type="entry name" value="TCRTETB"/>
</dbReference>
<dbReference type="Gene3D" id="1.20.1720.10">
    <property type="entry name" value="Multidrug resistance protein D"/>
    <property type="match status" value="1"/>
</dbReference>
<feature type="transmembrane region" description="Helical" evidence="7">
    <location>
        <begin position="267"/>
        <end position="293"/>
    </location>
</feature>
<comment type="caution">
    <text evidence="9">The sequence shown here is derived from an EMBL/GenBank/DDBJ whole genome shotgun (WGS) entry which is preliminary data.</text>
</comment>
<organism evidence="9 10">
    <name type="scientific">Paenibacillus radicis</name>
    <name type="common">ex Gao et al. 2016</name>
    <dbReference type="NCBI Taxonomy" id="1737354"/>
    <lineage>
        <taxon>Bacteria</taxon>
        <taxon>Bacillati</taxon>
        <taxon>Bacillota</taxon>
        <taxon>Bacilli</taxon>
        <taxon>Bacillales</taxon>
        <taxon>Paenibacillaceae</taxon>
        <taxon>Paenibacillus</taxon>
    </lineage>
</organism>
<keyword evidence="5 7" id="KW-1133">Transmembrane helix</keyword>
<dbReference type="PANTHER" id="PTHR42718">
    <property type="entry name" value="MAJOR FACILITATOR SUPERFAMILY MULTIDRUG TRANSPORTER MFSC"/>
    <property type="match status" value="1"/>
</dbReference>
<evidence type="ECO:0000256" key="3">
    <source>
        <dbReference type="ARBA" id="ARBA00022475"/>
    </source>
</evidence>
<proteinExistence type="predicted"/>
<dbReference type="InterPro" id="IPR004638">
    <property type="entry name" value="EmrB-like"/>
</dbReference>
<dbReference type="RefSeq" id="WP_308421793.1">
    <property type="nucleotide sequence ID" value="NZ_BMHY01000005.1"/>
</dbReference>
<feature type="transmembrane region" description="Helical" evidence="7">
    <location>
        <begin position="299"/>
        <end position="326"/>
    </location>
</feature>
<dbReference type="EMBL" id="BMHY01000005">
    <property type="protein sequence ID" value="GGG72633.1"/>
    <property type="molecule type" value="Genomic_DNA"/>
</dbReference>
<dbReference type="Proteomes" id="UP000600247">
    <property type="component" value="Unassembled WGS sequence"/>
</dbReference>
<dbReference type="InterPro" id="IPR036259">
    <property type="entry name" value="MFS_trans_sf"/>
</dbReference>
<dbReference type="InterPro" id="IPR020846">
    <property type="entry name" value="MFS_dom"/>
</dbReference>
<dbReference type="AlphaFoldDB" id="A0A917M2A4"/>
<dbReference type="InterPro" id="IPR011701">
    <property type="entry name" value="MFS"/>
</dbReference>
<feature type="transmembrane region" description="Helical" evidence="7">
    <location>
        <begin position="114"/>
        <end position="135"/>
    </location>
</feature>
<feature type="transmembrane region" description="Helical" evidence="7">
    <location>
        <begin position="202"/>
        <end position="224"/>
    </location>
</feature>
<reference evidence="9 10" key="1">
    <citation type="journal article" date="2014" name="Int. J. Syst. Evol. Microbiol.">
        <title>Complete genome sequence of Corynebacterium casei LMG S-19264T (=DSM 44701T), isolated from a smear-ripened cheese.</title>
        <authorList>
            <consortium name="US DOE Joint Genome Institute (JGI-PGF)"/>
            <person name="Walter F."/>
            <person name="Albersmeier A."/>
            <person name="Kalinowski J."/>
            <person name="Ruckert C."/>
        </authorList>
    </citation>
    <scope>NUCLEOTIDE SEQUENCE [LARGE SCALE GENOMIC DNA]</scope>
    <source>
        <strain evidence="9 10">CGMCC 1.15286</strain>
    </source>
</reference>
<feature type="transmembrane region" description="Helical" evidence="7">
    <location>
        <begin position="402"/>
        <end position="423"/>
    </location>
</feature>
<dbReference type="Pfam" id="PF07690">
    <property type="entry name" value="MFS_1"/>
    <property type="match status" value="1"/>
</dbReference>
<keyword evidence="2" id="KW-0813">Transport</keyword>
<dbReference type="Gene3D" id="1.20.1250.20">
    <property type="entry name" value="MFS general substrate transporter like domains"/>
    <property type="match status" value="1"/>
</dbReference>
<evidence type="ECO:0000256" key="5">
    <source>
        <dbReference type="ARBA" id="ARBA00022989"/>
    </source>
</evidence>
<protein>
    <submittedName>
        <fullName evidence="9">Lincomycin resistance protein LmrB</fullName>
    </submittedName>
</protein>
<sequence length="473" mass="50776">MITSATQSQVQQVRNPKAMAFVLMVGAFIGLFSETALNMALTNIMDDFAISTATVQWLTTGYLLMLGILVPVSTFLIQWFTTKQLVVASLAFSVTGTILAAISPNFTVLLIGRLIQAVGTGILLPLMMNVILVIFPIQKRGAIMGVMGLVITTAPATGPTVSGLIVDALNWTYIFWVSLFFFAALIIFGLRQIDNVSIITKPKVDVLSISLSTIGFGGLIYSLSAVAEQSFASAQVWIPCLLGAAGLVLFVIRQFRLKQPMINLRVFSYPMFTLGTILVFISMVLILSTAILLPLYLKGVLLVSAAIAGLTLLPGSLLNALLSPIVGRLFDRFGAKKFVPLGFLLVLLSSLLYVWALTADTSLWQILAGYMILFLGISMIMMPAQTNGLNQLPRDLYTDGSAVMNTLQQIAGATGTALAILLMTSGQSSYSESFPDASAAELLAGGVKYAFYFITAISFAGLVASLFVKRVRV</sequence>
<accession>A0A917M2A4</accession>
<dbReference type="PANTHER" id="PTHR42718:SF43">
    <property type="entry name" value="LINCOMYCIN RESISTANCE PROTEIN LMRB"/>
    <property type="match status" value="1"/>
</dbReference>
<feature type="transmembrane region" description="Helical" evidence="7">
    <location>
        <begin position="21"/>
        <end position="41"/>
    </location>
</feature>